<reference evidence="2 3" key="1">
    <citation type="submission" date="2013-09" db="EMBL/GenBank/DDBJ databases">
        <title>Corchorus capsularis genome sequencing.</title>
        <authorList>
            <person name="Alam M."/>
            <person name="Haque M.S."/>
            <person name="Islam M.S."/>
            <person name="Emdad E.M."/>
            <person name="Islam M.M."/>
            <person name="Ahmed B."/>
            <person name="Halim A."/>
            <person name="Hossen Q.M.M."/>
            <person name="Hossain M.Z."/>
            <person name="Ahmed R."/>
            <person name="Khan M.M."/>
            <person name="Islam R."/>
            <person name="Rashid M.M."/>
            <person name="Khan S.A."/>
            <person name="Rahman M.S."/>
            <person name="Alam M."/>
        </authorList>
    </citation>
    <scope>NUCLEOTIDE SEQUENCE [LARGE SCALE GENOMIC DNA]</scope>
    <source>
        <strain evidence="3">cv. CVL-1</strain>
        <tissue evidence="2">Whole seedling</tissue>
    </source>
</reference>
<dbReference type="AlphaFoldDB" id="A0A1R3I660"/>
<gene>
    <name evidence="2" type="ORF">CCACVL1_14664</name>
</gene>
<dbReference type="Proteomes" id="UP000188268">
    <property type="component" value="Unassembled WGS sequence"/>
</dbReference>
<organism evidence="2 3">
    <name type="scientific">Corchorus capsularis</name>
    <name type="common">Jute</name>
    <dbReference type="NCBI Taxonomy" id="210143"/>
    <lineage>
        <taxon>Eukaryota</taxon>
        <taxon>Viridiplantae</taxon>
        <taxon>Streptophyta</taxon>
        <taxon>Embryophyta</taxon>
        <taxon>Tracheophyta</taxon>
        <taxon>Spermatophyta</taxon>
        <taxon>Magnoliopsida</taxon>
        <taxon>eudicotyledons</taxon>
        <taxon>Gunneridae</taxon>
        <taxon>Pentapetalae</taxon>
        <taxon>rosids</taxon>
        <taxon>malvids</taxon>
        <taxon>Malvales</taxon>
        <taxon>Malvaceae</taxon>
        <taxon>Grewioideae</taxon>
        <taxon>Apeibeae</taxon>
        <taxon>Corchorus</taxon>
    </lineage>
</organism>
<name>A0A1R3I660_COCAP</name>
<proteinExistence type="predicted"/>
<dbReference type="Gramene" id="OMO78077">
    <property type="protein sequence ID" value="OMO78077"/>
    <property type="gene ID" value="CCACVL1_14664"/>
</dbReference>
<comment type="caution">
    <text evidence="2">The sequence shown here is derived from an EMBL/GenBank/DDBJ whole genome shotgun (WGS) entry which is preliminary data.</text>
</comment>
<feature type="region of interest" description="Disordered" evidence="1">
    <location>
        <begin position="24"/>
        <end position="93"/>
    </location>
</feature>
<dbReference type="EMBL" id="AWWV01010617">
    <property type="protein sequence ID" value="OMO78077.1"/>
    <property type="molecule type" value="Genomic_DNA"/>
</dbReference>
<evidence type="ECO:0000313" key="3">
    <source>
        <dbReference type="Proteomes" id="UP000188268"/>
    </source>
</evidence>
<protein>
    <submittedName>
        <fullName evidence="2">Uncharacterized protein</fullName>
    </submittedName>
</protein>
<sequence>MLLVLIQCSATPLTSVPLRVLMYSDPQQQRNQPPPAQGVEYQTGPLPPQLMRQPSASSSTLNLEYHHPAPPQILSYDDNSSWNGVPSHCSARW</sequence>
<feature type="compositionally biased region" description="Polar residues" evidence="1">
    <location>
        <begin position="52"/>
        <end position="62"/>
    </location>
</feature>
<evidence type="ECO:0000313" key="2">
    <source>
        <dbReference type="EMBL" id="OMO78077.1"/>
    </source>
</evidence>
<dbReference type="STRING" id="210143.A0A1R3I660"/>
<keyword evidence="3" id="KW-1185">Reference proteome</keyword>
<evidence type="ECO:0000256" key="1">
    <source>
        <dbReference type="SAM" id="MobiDB-lite"/>
    </source>
</evidence>
<accession>A0A1R3I660</accession>